<dbReference type="GO" id="GO:0005783">
    <property type="term" value="C:endoplasmic reticulum"/>
    <property type="evidence" value="ECO:0007669"/>
    <property type="project" value="TreeGrafter"/>
</dbReference>
<evidence type="ECO:0000256" key="3">
    <source>
        <dbReference type="ARBA" id="ARBA00007658"/>
    </source>
</evidence>
<dbReference type="PANTHER" id="PTHR11742:SF55">
    <property type="entry name" value="ENDOPLASMIC RETICULUM MANNOSYL-OLIGOSACCHARIDE 1,2-ALPHA-MANNOSIDASE"/>
    <property type="match status" value="1"/>
</dbReference>
<dbReference type="GeneID" id="18794745"/>
<evidence type="ECO:0000256" key="13">
    <source>
        <dbReference type="RuleBase" id="RU361193"/>
    </source>
</evidence>
<dbReference type="PRINTS" id="PR00747">
    <property type="entry name" value="GLYHDRLASE47"/>
</dbReference>
<evidence type="ECO:0000256" key="7">
    <source>
        <dbReference type="ARBA" id="ARBA00023157"/>
    </source>
</evidence>
<evidence type="ECO:0000313" key="15">
    <source>
        <dbReference type="EMBL" id="EIM80400.1"/>
    </source>
</evidence>
<sequence length="621" mass="70346">MGLLSTVLRRSHFRFLGLLFVLISCSLLFLSWTSSERLDFDSSFGDHDDLPRHRFAWTKPPSRPWKHNHADGEKWDIADTPPAQLNTTEGVWEDRADKVRQAFLHAYRSYDECARGADELLPLTCTGTKNFNGWGVTLVEALDTMWVMGLYDEFGDALSDVAQMDFGMAENERAPFFETVIRYLGGLLSAYALSGEAIFVVRADRLGAALLPAFDTPSGFPTYSVNTETGATGSSWVPGAAFWAEVFSCQLEYKYLAYLTGKKEYYERAENLMQRLYTANTDGTGGLYPTKWKTSSGEPMNDQVSVGALADSGYEYLLKQYLLSGRTDIQARDAYIRSANLIISNLLFVTPDRGLLYVTDASGIKQIPSHTMEHLSCFLPGLFALGVHTLGDLLTPAERELHMWAARGLGQTCYIMYADQPSGLAPEEITMMPWMGPYNAHRTAEDVKIEGLWMTHLKKWQAEGEGEDRENVGQGGDPPGVREVNPIKEAVGNINIMKSREYRIKRTPYLLRPETVESFHLLWTVTGDSVWRERGWEVFEAIERNTKVEKGYASVDDVTRLPTKKMNMMPSFFLAETLKYLYLLFTDEEIIPLDQWVFNTEAHPLPVFEWSNWEKKHYGIP</sequence>
<dbReference type="EMBL" id="JH687398">
    <property type="protein sequence ID" value="EIM80400.1"/>
    <property type="molecule type" value="Genomic_DNA"/>
</dbReference>
<dbReference type="PANTHER" id="PTHR11742">
    <property type="entry name" value="MANNOSYL-OLIGOSACCHARIDE ALPHA-1,2-MANNOSIDASE-RELATED"/>
    <property type="match status" value="1"/>
</dbReference>
<dbReference type="GO" id="GO:0016020">
    <property type="term" value="C:membrane"/>
    <property type="evidence" value="ECO:0007669"/>
    <property type="project" value="InterPro"/>
</dbReference>
<dbReference type="GO" id="GO:0005509">
    <property type="term" value="F:calcium ion binding"/>
    <property type="evidence" value="ECO:0007669"/>
    <property type="project" value="InterPro"/>
</dbReference>
<dbReference type="OrthoDB" id="8118055at2759"/>
<evidence type="ECO:0000256" key="14">
    <source>
        <dbReference type="SAM" id="MobiDB-lite"/>
    </source>
</evidence>
<dbReference type="AlphaFoldDB" id="R7RZR9"/>
<dbReference type="KEGG" id="shs:STEHIDRAFT_105477"/>
<dbReference type="InterPro" id="IPR012341">
    <property type="entry name" value="6hp_glycosidase-like_sf"/>
</dbReference>
<evidence type="ECO:0000256" key="5">
    <source>
        <dbReference type="ARBA" id="ARBA00022801"/>
    </source>
</evidence>
<organism evidence="15 16">
    <name type="scientific">Stereum hirsutum (strain FP-91666)</name>
    <name type="common">White-rot fungus</name>
    <dbReference type="NCBI Taxonomy" id="721885"/>
    <lineage>
        <taxon>Eukaryota</taxon>
        <taxon>Fungi</taxon>
        <taxon>Dikarya</taxon>
        <taxon>Basidiomycota</taxon>
        <taxon>Agaricomycotina</taxon>
        <taxon>Agaricomycetes</taxon>
        <taxon>Russulales</taxon>
        <taxon>Stereaceae</taxon>
        <taxon>Stereum</taxon>
    </lineage>
</organism>
<proteinExistence type="inferred from homology"/>
<protein>
    <recommendedName>
        <fullName evidence="13">alpha-1,2-Mannosidase</fullName>
        <ecNumber evidence="13">3.2.1.-</ecNumber>
    </recommendedName>
</protein>
<dbReference type="InterPro" id="IPR001382">
    <property type="entry name" value="Glyco_hydro_47"/>
</dbReference>
<keyword evidence="4 11" id="KW-0479">Metal-binding</keyword>
<evidence type="ECO:0000256" key="12">
    <source>
        <dbReference type="PIRSR" id="PIRSR601382-3"/>
    </source>
</evidence>
<dbReference type="GO" id="GO:0036503">
    <property type="term" value="P:ERAD pathway"/>
    <property type="evidence" value="ECO:0007669"/>
    <property type="project" value="UniProtKB-ARBA"/>
</dbReference>
<feature type="active site" evidence="10">
    <location>
        <position position="311"/>
    </location>
</feature>
<dbReference type="SUPFAM" id="SSF48225">
    <property type="entry name" value="Seven-hairpin glycosidases"/>
    <property type="match status" value="1"/>
</dbReference>
<keyword evidence="6 11" id="KW-0106">Calcium</keyword>
<comment type="catalytic activity">
    <reaction evidence="9">
        <text>N(4)-(alpha-D-Man-(1-&gt;2)-alpha-D-Man-(1-&gt;2)-alpha-D-Man-(1-&gt;3)-[alpha-D-Man-(1-&gt;2)-alpha-D-Man-(1-&gt;3)-[alpha-D-Man-(1-&gt;2)-alpha-D-Man-(1-&gt;6)]-alpha-D-Man-(1-&gt;6)]-beta-D-Man-(1-&gt;4)-beta-D-GlcNAc-(1-&gt;4)-beta-D-GlcNAc)-L-asparaginyl-[protein] (N-glucan mannose isomer 9A1,2,3B1,2,3) + 4 H2O = N(4)-(alpha-D-Man-(1-&gt;3)-[alpha-D-Man-(1-&gt;3)-[alpha-D-Man-(1-&gt;6)]-alpha-D-Man-(1-&gt;6)]-beta-D-Man-(1-&gt;4)-beta-D-GlcNAc-(1-&gt;4)-beta-D-GlcNAc)-L-asparaginyl-[protein] (N-glucan mannose isomer 5A1,2) + 4 beta-D-mannose</text>
        <dbReference type="Rhea" id="RHEA:56008"/>
        <dbReference type="Rhea" id="RHEA-COMP:14356"/>
        <dbReference type="Rhea" id="RHEA-COMP:14367"/>
        <dbReference type="ChEBI" id="CHEBI:15377"/>
        <dbReference type="ChEBI" id="CHEBI:28563"/>
        <dbReference type="ChEBI" id="CHEBI:59087"/>
        <dbReference type="ChEBI" id="CHEBI:139493"/>
        <dbReference type="EC" id="3.2.1.113"/>
    </reaction>
</comment>
<dbReference type="Pfam" id="PF01532">
    <property type="entry name" value="Glyco_hydro_47"/>
    <property type="match status" value="1"/>
</dbReference>
<evidence type="ECO:0000256" key="2">
    <source>
        <dbReference type="ARBA" id="ARBA00004922"/>
    </source>
</evidence>
<dbReference type="InterPro" id="IPR050749">
    <property type="entry name" value="Glycosyl_Hydrolase_47"/>
</dbReference>
<keyword evidence="13 15" id="KW-0326">Glycosidase</keyword>
<name>R7RZR9_STEHR</name>
<evidence type="ECO:0000256" key="10">
    <source>
        <dbReference type="PIRSR" id="PIRSR601382-1"/>
    </source>
</evidence>
<keyword evidence="5 13" id="KW-0378">Hydrolase</keyword>
<evidence type="ECO:0000256" key="6">
    <source>
        <dbReference type="ARBA" id="ARBA00022837"/>
    </source>
</evidence>
<evidence type="ECO:0000256" key="1">
    <source>
        <dbReference type="ARBA" id="ARBA00001913"/>
    </source>
</evidence>
<accession>R7RZR9</accession>
<keyword evidence="7 12" id="KW-1015">Disulfide bond</keyword>
<reference evidence="16" key="1">
    <citation type="journal article" date="2012" name="Science">
        <title>The Paleozoic origin of enzymatic lignin decomposition reconstructed from 31 fungal genomes.</title>
        <authorList>
            <person name="Floudas D."/>
            <person name="Binder M."/>
            <person name="Riley R."/>
            <person name="Barry K."/>
            <person name="Blanchette R.A."/>
            <person name="Henrissat B."/>
            <person name="Martinez A.T."/>
            <person name="Otillar R."/>
            <person name="Spatafora J.W."/>
            <person name="Yadav J.S."/>
            <person name="Aerts A."/>
            <person name="Benoit I."/>
            <person name="Boyd A."/>
            <person name="Carlson A."/>
            <person name="Copeland A."/>
            <person name="Coutinho P.M."/>
            <person name="de Vries R.P."/>
            <person name="Ferreira P."/>
            <person name="Findley K."/>
            <person name="Foster B."/>
            <person name="Gaskell J."/>
            <person name="Glotzer D."/>
            <person name="Gorecki P."/>
            <person name="Heitman J."/>
            <person name="Hesse C."/>
            <person name="Hori C."/>
            <person name="Igarashi K."/>
            <person name="Jurgens J.A."/>
            <person name="Kallen N."/>
            <person name="Kersten P."/>
            <person name="Kohler A."/>
            <person name="Kuees U."/>
            <person name="Kumar T.K.A."/>
            <person name="Kuo A."/>
            <person name="LaButti K."/>
            <person name="Larrondo L.F."/>
            <person name="Lindquist E."/>
            <person name="Ling A."/>
            <person name="Lombard V."/>
            <person name="Lucas S."/>
            <person name="Lundell T."/>
            <person name="Martin R."/>
            <person name="McLaughlin D.J."/>
            <person name="Morgenstern I."/>
            <person name="Morin E."/>
            <person name="Murat C."/>
            <person name="Nagy L.G."/>
            <person name="Nolan M."/>
            <person name="Ohm R.A."/>
            <person name="Patyshakuliyeva A."/>
            <person name="Rokas A."/>
            <person name="Ruiz-Duenas F.J."/>
            <person name="Sabat G."/>
            <person name="Salamov A."/>
            <person name="Samejima M."/>
            <person name="Schmutz J."/>
            <person name="Slot J.C."/>
            <person name="St John F."/>
            <person name="Stenlid J."/>
            <person name="Sun H."/>
            <person name="Sun S."/>
            <person name="Syed K."/>
            <person name="Tsang A."/>
            <person name="Wiebenga A."/>
            <person name="Young D."/>
            <person name="Pisabarro A."/>
            <person name="Eastwood D.C."/>
            <person name="Martin F."/>
            <person name="Cullen D."/>
            <person name="Grigoriev I.V."/>
            <person name="Hibbett D.S."/>
        </authorList>
    </citation>
    <scope>NUCLEOTIDE SEQUENCE [LARGE SCALE GENOMIC DNA]</scope>
    <source>
        <strain evidence="16">FP-91666</strain>
    </source>
</reference>
<gene>
    <name evidence="15" type="ORF">STEHIDRAFT_105477</name>
</gene>
<comment type="similarity">
    <text evidence="3 13">Belongs to the glycosyl hydrolase 47 family.</text>
</comment>
<evidence type="ECO:0000256" key="8">
    <source>
        <dbReference type="ARBA" id="ARBA00047669"/>
    </source>
</evidence>
<feature type="binding site" evidence="11">
    <location>
        <position position="600"/>
    </location>
    <ligand>
        <name>Ca(2+)</name>
        <dbReference type="ChEBI" id="CHEBI:29108"/>
    </ligand>
</feature>
<evidence type="ECO:0000256" key="9">
    <source>
        <dbReference type="ARBA" id="ARBA00048605"/>
    </source>
</evidence>
<feature type="region of interest" description="Disordered" evidence="14">
    <location>
        <begin position="463"/>
        <end position="482"/>
    </location>
</feature>
<dbReference type="OMA" id="TFWMSET"/>
<dbReference type="GO" id="GO:0004571">
    <property type="term" value="F:mannosyl-oligosaccharide 1,2-alpha-mannosidase activity"/>
    <property type="evidence" value="ECO:0007669"/>
    <property type="project" value="UniProtKB-EC"/>
</dbReference>
<comment type="cofactor">
    <cofactor evidence="1 11">
        <name>Ca(2+)</name>
        <dbReference type="ChEBI" id="CHEBI:29108"/>
    </cofactor>
</comment>
<dbReference type="InterPro" id="IPR036026">
    <property type="entry name" value="Seven-hairpin_glycosidases"/>
</dbReference>
<feature type="active site" evidence="10">
    <location>
        <position position="514"/>
    </location>
</feature>
<feature type="active site" description="Proton donor" evidence="10">
    <location>
        <position position="178"/>
    </location>
</feature>
<evidence type="ECO:0000256" key="11">
    <source>
        <dbReference type="PIRSR" id="PIRSR601382-2"/>
    </source>
</evidence>
<comment type="pathway">
    <text evidence="2">Protein modification; protein glycosylation.</text>
</comment>
<comment type="catalytic activity">
    <reaction evidence="8">
        <text>N(4)-(alpha-D-Man-(1-&gt;2)-alpha-D-Man-(1-&gt;2)-alpha-D-Man-(1-&gt;3)-[alpha-D-Man-(1-&gt;3)-[alpha-D-Man-(1-&gt;2)-alpha-D-Man-(1-&gt;6)]-alpha-D-Man-(1-&gt;6)]-beta-D-Man-(1-&gt;4)-beta-D-GlcNAc-(1-&gt;4)-beta-D-GlcNAc)-L-asparaginyl-[protein] (N-glucan mannose isomer 8A1,2,3B1,3) + 3 H2O = N(4)-(alpha-D-Man-(1-&gt;3)-[alpha-D-Man-(1-&gt;3)-[alpha-D-Man-(1-&gt;6)]-alpha-D-Man-(1-&gt;6)]-beta-D-Man-(1-&gt;4)-beta-D-GlcNAc-(1-&gt;4)-beta-D-GlcNAc)-L-asparaginyl-[protein] (N-glucan mannose isomer 5A1,2) + 3 beta-D-mannose</text>
        <dbReference type="Rhea" id="RHEA:56028"/>
        <dbReference type="Rhea" id="RHEA-COMP:14358"/>
        <dbReference type="Rhea" id="RHEA-COMP:14367"/>
        <dbReference type="ChEBI" id="CHEBI:15377"/>
        <dbReference type="ChEBI" id="CHEBI:28563"/>
        <dbReference type="ChEBI" id="CHEBI:59087"/>
        <dbReference type="ChEBI" id="CHEBI:60628"/>
        <dbReference type="EC" id="3.2.1.113"/>
    </reaction>
</comment>
<keyword evidence="16" id="KW-1185">Reference proteome</keyword>
<feature type="disulfide bond" evidence="12">
    <location>
        <begin position="377"/>
        <end position="413"/>
    </location>
</feature>
<feature type="active site" description="Proton donor" evidence="10">
    <location>
        <position position="427"/>
    </location>
</feature>
<evidence type="ECO:0000313" key="16">
    <source>
        <dbReference type="Proteomes" id="UP000053927"/>
    </source>
</evidence>
<evidence type="ECO:0000256" key="4">
    <source>
        <dbReference type="ARBA" id="ARBA00022723"/>
    </source>
</evidence>
<dbReference type="Gene3D" id="1.50.10.10">
    <property type="match status" value="1"/>
</dbReference>
<dbReference type="GO" id="GO:0005975">
    <property type="term" value="P:carbohydrate metabolic process"/>
    <property type="evidence" value="ECO:0007669"/>
    <property type="project" value="InterPro"/>
</dbReference>
<dbReference type="EC" id="3.2.1.-" evidence="13"/>
<dbReference type="Proteomes" id="UP000053927">
    <property type="component" value="Unassembled WGS sequence"/>
</dbReference>
<dbReference type="eggNOG" id="KOG2204">
    <property type="taxonomic scope" value="Eukaryota"/>
</dbReference>
<dbReference type="RefSeq" id="XP_007310532.1">
    <property type="nucleotide sequence ID" value="XM_007310470.1"/>
</dbReference>